<dbReference type="EMBL" id="BMVB01000036">
    <property type="protein sequence ID" value="GHC72342.1"/>
    <property type="molecule type" value="Genomic_DNA"/>
</dbReference>
<evidence type="ECO:0000313" key="1">
    <source>
        <dbReference type="EMBL" id="GHC72342.1"/>
    </source>
</evidence>
<proteinExistence type="predicted"/>
<reference evidence="1" key="1">
    <citation type="journal article" date="2014" name="Int. J. Syst. Evol. Microbiol.">
        <title>Complete genome sequence of Corynebacterium casei LMG S-19264T (=DSM 44701T), isolated from a smear-ripened cheese.</title>
        <authorList>
            <consortium name="US DOE Joint Genome Institute (JGI-PGF)"/>
            <person name="Walter F."/>
            <person name="Albersmeier A."/>
            <person name="Kalinowski J."/>
            <person name="Ruckert C."/>
        </authorList>
    </citation>
    <scope>NUCLEOTIDE SEQUENCE</scope>
    <source>
        <strain evidence="1">JCM 4633</strain>
    </source>
</reference>
<dbReference type="Proteomes" id="UP000646244">
    <property type="component" value="Unassembled WGS sequence"/>
</dbReference>
<gene>
    <name evidence="1" type="ORF">GCM10010507_59330</name>
</gene>
<protein>
    <submittedName>
        <fullName evidence="1">Uncharacterized protein</fullName>
    </submittedName>
</protein>
<accession>A0A918WRD9</accession>
<evidence type="ECO:0000313" key="2">
    <source>
        <dbReference type="Proteomes" id="UP000646244"/>
    </source>
</evidence>
<reference evidence="1" key="2">
    <citation type="submission" date="2020-09" db="EMBL/GenBank/DDBJ databases">
        <authorList>
            <person name="Sun Q."/>
            <person name="Ohkuma M."/>
        </authorList>
    </citation>
    <scope>NUCLEOTIDE SEQUENCE</scope>
    <source>
        <strain evidence="1">JCM 4633</strain>
    </source>
</reference>
<organism evidence="1 2">
    <name type="scientific">Streptomyces cinnamoneus</name>
    <name type="common">Streptoverticillium cinnamoneum</name>
    <dbReference type="NCBI Taxonomy" id="53446"/>
    <lineage>
        <taxon>Bacteria</taxon>
        <taxon>Bacillati</taxon>
        <taxon>Actinomycetota</taxon>
        <taxon>Actinomycetes</taxon>
        <taxon>Kitasatosporales</taxon>
        <taxon>Streptomycetaceae</taxon>
        <taxon>Streptomyces</taxon>
        <taxon>Streptomyces cinnamoneus group</taxon>
    </lineage>
</organism>
<comment type="caution">
    <text evidence="1">The sequence shown here is derived from an EMBL/GenBank/DDBJ whole genome shotgun (WGS) entry which is preliminary data.</text>
</comment>
<sequence length="83" mass="9085">MVLVTVASVGVMAFSVVLPALPRWSSRVAEAAPRRAAAFRLYAVSYTPAGYMVPKFATTDPYRLREHSARWATLRECQLAVAG</sequence>
<name>A0A918WRD9_STRCJ</name>
<dbReference type="AlphaFoldDB" id="A0A918WRD9"/>